<organism evidence="1 2">
    <name type="scientific">Candidatus Sungiibacteriota bacterium</name>
    <dbReference type="NCBI Taxonomy" id="2750080"/>
    <lineage>
        <taxon>Bacteria</taxon>
        <taxon>Candidatus Sungiibacteriota</taxon>
    </lineage>
</organism>
<dbReference type="SUPFAM" id="SSF53067">
    <property type="entry name" value="Actin-like ATPase domain"/>
    <property type="match status" value="2"/>
</dbReference>
<reference evidence="1" key="1">
    <citation type="submission" date="2020-07" db="EMBL/GenBank/DDBJ databases">
        <title>Huge and variable diversity of episymbiotic CPR bacteria and DPANN archaea in groundwater ecosystems.</title>
        <authorList>
            <person name="He C.Y."/>
            <person name="Keren R."/>
            <person name="Whittaker M."/>
            <person name="Farag I.F."/>
            <person name="Doudna J."/>
            <person name="Cate J.H.D."/>
            <person name="Banfield J.F."/>
        </authorList>
    </citation>
    <scope>NUCLEOTIDE SEQUENCE</scope>
    <source>
        <strain evidence="1">NC_groundwater_973_Pr1_S-0.2um_54_13</strain>
    </source>
</reference>
<dbReference type="InterPro" id="IPR043129">
    <property type="entry name" value="ATPase_NBD"/>
</dbReference>
<gene>
    <name evidence="1" type="primary">pilM</name>
    <name evidence="1" type="ORF">HY221_01430</name>
</gene>
<dbReference type="PANTHER" id="PTHR32432">
    <property type="entry name" value="CELL DIVISION PROTEIN FTSA-RELATED"/>
    <property type="match status" value="1"/>
</dbReference>
<dbReference type="CDD" id="cd24049">
    <property type="entry name" value="ASKHA_NBD_PilM"/>
    <property type="match status" value="1"/>
</dbReference>
<dbReference type="EMBL" id="JACQCR010000032">
    <property type="protein sequence ID" value="MBI3630978.1"/>
    <property type="molecule type" value="Genomic_DNA"/>
</dbReference>
<dbReference type="InterPro" id="IPR050696">
    <property type="entry name" value="FtsA/MreB"/>
</dbReference>
<dbReference type="Pfam" id="PF11104">
    <property type="entry name" value="PilM_2"/>
    <property type="match status" value="1"/>
</dbReference>
<proteinExistence type="predicted"/>
<dbReference type="InterPro" id="IPR005883">
    <property type="entry name" value="PilM"/>
</dbReference>
<dbReference type="Gene3D" id="3.30.1490.300">
    <property type="match status" value="1"/>
</dbReference>
<sequence length="350" mass="37650">MMRIPSVGIDISDRNIKYVKFAPGKRFVCEAFGEVQMPEGIVVGGQIKDEGAVARVLRNLVGLKRSAWRGAGAVASLPEEKSFLRALQLTGVKPENAGNAVRWEMESQIPLSPDELVFDYEIIQASEVRSDHCDVTLTAFPRSLVESYVRVFARAGIPLIAFELESQAMVRAAGADAPASALLIDMGRTRSSLVIIVRGSIVFTTTIAVGGMLLEENLSKMLGVDRDEAARIKKEFGLSRQASDGAVFNALIPALDALADELSRTIRFYQQDLIKLHGGQGEIGVILLSGGDANLLGIDTYLASATQIPCRRADPFSGLTRLIGQGIPPIPRAEALAFTAAIGLAMRNEV</sequence>
<evidence type="ECO:0000313" key="2">
    <source>
        <dbReference type="Proteomes" id="UP000753196"/>
    </source>
</evidence>
<evidence type="ECO:0000313" key="1">
    <source>
        <dbReference type="EMBL" id="MBI3630978.1"/>
    </source>
</evidence>
<protein>
    <submittedName>
        <fullName evidence="1">Type IV pilus assembly protein PilM</fullName>
    </submittedName>
</protein>
<accession>A0A932R014</accession>
<dbReference type="Proteomes" id="UP000753196">
    <property type="component" value="Unassembled WGS sequence"/>
</dbReference>
<dbReference type="PIRSF" id="PIRSF019169">
    <property type="entry name" value="PilM"/>
    <property type="match status" value="1"/>
</dbReference>
<dbReference type="AlphaFoldDB" id="A0A932R014"/>
<dbReference type="NCBIfam" id="TIGR01175">
    <property type="entry name" value="pilM"/>
    <property type="match status" value="1"/>
</dbReference>
<comment type="caution">
    <text evidence="1">The sequence shown here is derived from an EMBL/GenBank/DDBJ whole genome shotgun (WGS) entry which is preliminary data.</text>
</comment>
<dbReference type="Gene3D" id="3.30.420.40">
    <property type="match status" value="2"/>
</dbReference>
<name>A0A932R014_9BACT</name>
<dbReference type="PANTHER" id="PTHR32432:SF3">
    <property type="entry name" value="ETHANOLAMINE UTILIZATION PROTEIN EUTJ"/>
    <property type="match status" value="1"/>
</dbReference>